<keyword evidence="3" id="KW-1185">Reference proteome</keyword>
<accession>K9W1T8</accession>
<dbReference type="HOGENOM" id="CLU_1666480_0_0_3"/>
<dbReference type="RefSeq" id="WP_015204438.1">
    <property type="nucleotide sequence ID" value="NC_019753.1"/>
</dbReference>
<feature type="transmembrane region" description="Helical" evidence="1">
    <location>
        <begin position="139"/>
        <end position="156"/>
    </location>
</feature>
<sequence>MKQEQEEQLRPQPQKYIPSQPQLRQAGFLASKKARRSVLLGSTSLGLGLIALAFVLWQKKEFSFLFFVGNGTLFYVGLFFLRRVRQFGESASSFRLSLVLFLVRLYGVVSLLGMGGVVLGSFLGVFQQDIFFPELYKNVPLYFLFLIVYLTSIYIGRW</sequence>
<keyword evidence="1" id="KW-0472">Membrane</keyword>
<dbReference type="Proteomes" id="UP000010472">
    <property type="component" value="Chromosome"/>
</dbReference>
<organism evidence="2 3">
    <name type="scientific">Crinalium epipsammum PCC 9333</name>
    <dbReference type="NCBI Taxonomy" id="1173022"/>
    <lineage>
        <taxon>Bacteria</taxon>
        <taxon>Bacillati</taxon>
        <taxon>Cyanobacteriota</taxon>
        <taxon>Cyanophyceae</taxon>
        <taxon>Gomontiellales</taxon>
        <taxon>Gomontiellaceae</taxon>
        <taxon>Crinalium</taxon>
    </lineage>
</organism>
<evidence type="ECO:0000256" key="1">
    <source>
        <dbReference type="SAM" id="Phobius"/>
    </source>
</evidence>
<dbReference type="KEGG" id="cep:Cri9333_3508"/>
<gene>
    <name evidence="2" type="ORF">Cri9333_3508</name>
</gene>
<dbReference type="STRING" id="1173022.Cri9333_3508"/>
<evidence type="ECO:0000313" key="2">
    <source>
        <dbReference type="EMBL" id="AFZ14333.1"/>
    </source>
</evidence>
<proteinExistence type="predicted"/>
<keyword evidence="1" id="KW-0812">Transmembrane</keyword>
<evidence type="ECO:0000313" key="3">
    <source>
        <dbReference type="Proteomes" id="UP000010472"/>
    </source>
</evidence>
<keyword evidence="1" id="KW-1133">Transmembrane helix</keyword>
<reference evidence="2 3" key="1">
    <citation type="submission" date="2012-06" db="EMBL/GenBank/DDBJ databases">
        <title>Finished chromosome of genome of Crinalium epipsammum PCC 9333.</title>
        <authorList>
            <consortium name="US DOE Joint Genome Institute"/>
            <person name="Gugger M."/>
            <person name="Coursin T."/>
            <person name="Rippka R."/>
            <person name="Tandeau De Marsac N."/>
            <person name="Huntemann M."/>
            <person name="Wei C.-L."/>
            <person name="Han J."/>
            <person name="Detter J.C."/>
            <person name="Han C."/>
            <person name="Tapia R."/>
            <person name="Davenport K."/>
            <person name="Daligault H."/>
            <person name="Erkkila T."/>
            <person name="Gu W."/>
            <person name="Munk A.C.C."/>
            <person name="Teshima H."/>
            <person name="Xu Y."/>
            <person name="Chain P."/>
            <person name="Chen A."/>
            <person name="Krypides N."/>
            <person name="Mavromatis K."/>
            <person name="Markowitz V."/>
            <person name="Szeto E."/>
            <person name="Ivanova N."/>
            <person name="Mikhailova N."/>
            <person name="Ovchinnikova G."/>
            <person name="Pagani I."/>
            <person name="Pati A."/>
            <person name="Goodwin L."/>
            <person name="Peters L."/>
            <person name="Pitluck S."/>
            <person name="Woyke T."/>
            <person name="Kerfeld C."/>
        </authorList>
    </citation>
    <scope>NUCLEOTIDE SEQUENCE [LARGE SCALE GENOMIC DNA]</scope>
    <source>
        <strain evidence="2 3">PCC 9333</strain>
    </source>
</reference>
<name>K9W1T8_9CYAN</name>
<dbReference type="EMBL" id="CP003620">
    <property type="protein sequence ID" value="AFZ14333.1"/>
    <property type="molecule type" value="Genomic_DNA"/>
</dbReference>
<dbReference type="AlphaFoldDB" id="K9W1T8"/>
<feature type="transmembrane region" description="Helical" evidence="1">
    <location>
        <begin position="63"/>
        <end position="81"/>
    </location>
</feature>
<feature type="transmembrane region" description="Helical" evidence="1">
    <location>
        <begin position="93"/>
        <end position="119"/>
    </location>
</feature>
<protein>
    <submittedName>
        <fullName evidence="2">Uncharacterized protein</fullName>
    </submittedName>
</protein>
<feature type="transmembrane region" description="Helical" evidence="1">
    <location>
        <begin position="38"/>
        <end position="57"/>
    </location>
</feature>